<accession>X1BBP4</accession>
<proteinExistence type="predicted"/>
<feature type="non-terminal residue" evidence="1">
    <location>
        <position position="1"/>
    </location>
</feature>
<dbReference type="AlphaFoldDB" id="X1BBP4"/>
<dbReference type="EMBL" id="BART01023509">
    <property type="protein sequence ID" value="GAG93354.1"/>
    <property type="molecule type" value="Genomic_DNA"/>
</dbReference>
<organism evidence="1">
    <name type="scientific">marine sediment metagenome</name>
    <dbReference type="NCBI Taxonomy" id="412755"/>
    <lineage>
        <taxon>unclassified sequences</taxon>
        <taxon>metagenomes</taxon>
        <taxon>ecological metagenomes</taxon>
    </lineage>
</organism>
<reference evidence="1" key="1">
    <citation type="journal article" date="2014" name="Front. Microbiol.">
        <title>High frequency of phylogenetically diverse reductive dehalogenase-homologous genes in deep subseafloor sedimentary metagenomes.</title>
        <authorList>
            <person name="Kawai M."/>
            <person name="Futagami T."/>
            <person name="Toyoda A."/>
            <person name="Takaki Y."/>
            <person name="Nishi S."/>
            <person name="Hori S."/>
            <person name="Arai W."/>
            <person name="Tsubouchi T."/>
            <person name="Morono Y."/>
            <person name="Uchiyama I."/>
            <person name="Ito T."/>
            <person name="Fujiyama A."/>
            <person name="Inagaki F."/>
            <person name="Takami H."/>
        </authorList>
    </citation>
    <scope>NUCLEOTIDE SEQUENCE</scope>
    <source>
        <strain evidence="1">Expedition CK06-06</strain>
    </source>
</reference>
<protein>
    <submittedName>
        <fullName evidence="1">Uncharacterized protein</fullName>
    </submittedName>
</protein>
<sequence length="71" mass="8316">LNQFADLKIMNTQLRGENKKLKVLLQVATKEIQKQRKGFVSDLKGFQEVELGVKVYHMFEECKKKWEGKSC</sequence>
<comment type="caution">
    <text evidence="1">The sequence shown here is derived from an EMBL/GenBank/DDBJ whole genome shotgun (WGS) entry which is preliminary data.</text>
</comment>
<evidence type="ECO:0000313" key="1">
    <source>
        <dbReference type="EMBL" id="GAG93354.1"/>
    </source>
</evidence>
<gene>
    <name evidence="1" type="ORF">S01H4_42746</name>
</gene>
<name>X1BBP4_9ZZZZ</name>